<keyword evidence="3" id="KW-0862">Zinc</keyword>
<evidence type="ECO:0000313" key="11">
    <source>
        <dbReference type="Proteomes" id="UP000614601"/>
    </source>
</evidence>
<keyword evidence="8" id="KW-0539">Nucleus</keyword>
<evidence type="ECO:0000256" key="5">
    <source>
        <dbReference type="ARBA" id="ARBA00023125"/>
    </source>
</evidence>
<dbReference type="GO" id="GO:0003700">
    <property type="term" value="F:DNA-binding transcription factor activity"/>
    <property type="evidence" value="ECO:0007669"/>
    <property type="project" value="InterPro"/>
</dbReference>
<dbReference type="PANTHER" id="PTHR46011:SF6">
    <property type="entry name" value="HIGH ZINC ACTIVATED NUCLEAR RECEPTOR PROTEIN"/>
    <property type="match status" value="1"/>
</dbReference>
<keyword evidence="7" id="KW-0675">Receptor</keyword>
<evidence type="ECO:0000259" key="9">
    <source>
        <dbReference type="PROSITE" id="PS51030"/>
    </source>
</evidence>
<evidence type="ECO:0000256" key="7">
    <source>
        <dbReference type="ARBA" id="ARBA00023170"/>
    </source>
</evidence>
<dbReference type="AlphaFoldDB" id="A0A811KBS2"/>
<reference evidence="10" key="1">
    <citation type="submission" date="2020-09" db="EMBL/GenBank/DDBJ databases">
        <authorList>
            <person name="Kikuchi T."/>
        </authorList>
    </citation>
    <scope>NUCLEOTIDE SEQUENCE</scope>
    <source>
        <strain evidence="10">SH1</strain>
    </source>
</reference>
<accession>A0A811KBS2</accession>
<keyword evidence="1" id="KW-0479">Metal-binding</keyword>
<organism evidence="10 11">
    <name type="scientific">Bursaphelenchus okinawaensis</name>
    <dbReference type="NCBI Taxonomy" id="465554"/>
    <lineage>
        <taxon>Eukaryota</taxon>
        <taxon>Metazoa</taxon>
        <taxon>Ecdysozoa</taxon>
        <taxon>Nematoda</taxon>
        <taxon>Chromadorea</taxon>
        <taxon>Rhabditida</taxon>
        <taxon>Tylenchina</taxon>
        <taxon>Tylenchomorpha</taxon>
        <taxon>Aphelenchoidea</taxon>
        <taxon>Aphelenchoididae</taxon>
        <taxon>Bursaphelenchus</taxon>
    </lineage>
</organism>
<keyword evidence="2" id="KW-0863">Zinc-finger</keyword>
<evidence type="ECO:0000313" key="10">
    <source>
        <dbReference type="EMBL" id="CAD5212946.1"/>
    </source>
</evidence>
<evidence type="ECO:0000256" key="2">
    <source>
        <dbReference type="ARBA" id="ARBA00022771"/>
    </source>
</evidence>
<keyword evidence="6" id="KW-0804">Transcription</keyword>
<keyword evidence="11" id="KW-1185">Reference proteome</keyword>
<dbReference type="InterPro" id="IPR001628">
    <property type="entry name" value="Znf_hrmn_rcpt"/>
</dbReference>
<evidence type="ECO:0000256" key="3">
    <source>
        <dbReference type="ARBA" id="ARBA00022833"/>
    </source>
</evidence>
<dbReference type="Gene3D" id="3.30.50.10">
    <property type="entry name" value="Erythroid Transcription Factor GATA-1, subunit A"/>
    <property type="match status" value="1"/>
</dbReference>
<name>A0A811KBS2_9BILA</name>
<protein>
    <recommendedName>
        <fullName evidence="9">Nuclear receptor domain-containing protein</fullName>
    </recommendedName>
</protein>
<dbReference type="Proteomes" id="UP000614601">
    <property type="component" value="Unassembled WGS sequence"/>
</dbReference>
<dbReference type="GO" id="GO:0005634">
    <property type="term" value="C:nucleus"/>
    <property type="evidence" value="ECO:0007669"/>
    <property type="project" value="TreeGrafter"/>
</dbReference>
<dbReference type="PROSITE" id="PS51030">
    <property type="entry name" value="NUCLEAR_REC_DBD_2"/>
    <property type="match status" value="1"/>
</dbReference>
<dbReference type="SMART" id="SM00399">
    <property type="entry name" value="ZnF_C4"/>
    <property type="match status" value="1"/>
</dbReference>
<dbReference type="EMBL" id="CAJFDH010000002">
    <property type="protein sequence ID" value="CAD5212946.1"/>
    <property type="molecule type" value="Genomic_DNA"/>
</dbReference>
<gene>
    <name evidence="10" type="ORF">BOKJ2_LOCUS4747</name>
</gene>
<dbReference type="Pfam" id="PF00105">
    <property type="entry name" value="zf-C4"/>
    <property type="match status" value="1"/>
</dbReference>
<keyword evidence="5" id="KW-0238">DNA-binding</keyword>
<proteinExistence type="predicted"/>
<dbReference type="EMBL" id="CAJFCW020000002">
    <property type="protein sequence ID" value="CAG9098321.1"/>
    <property type="molecule type" value="Genomic_DNA"/>
</dbReference>
<evidence type="ECO:0000256" key="4">
    <source>
        <dbReference type="ARBA" id="ARBA00023015"/>
    </source>
</evidence>
<evidence type="ECO:0000256" key="6">
    <source>
        <dbReference type="ARBA" id="ARBA00023163"/>
    </source>
</evidence>
<feature type="domain" description="Nuclear receptor" evidence="9">
    <location>
        <begin position="17"/>
        <end position="97"/>
    </location>
</feature>
<dbReference type="InterPro" id="IPR013088">
    <property type="entry name" value="Znf_NHR/GATA"/>
</dbReference>
<sequence>MADELVKTTSEATSPPYYNCEVCSAPSKCRHLGGRICKSCAIFFQRYLAKKQTYYCRAGDNNCKVYFKDKLKCKACRFTKCQEQLNKIVEKSKNLQTDQFLNAFKSGITSLSHQLVKALNNVYEFECVVKSPDSSLNQLVQTTKKDAIAQLELSKNKSFDIFRECISQMTFQTKEQYVGTICSTVLL</sequence>
<evidence type="ECO:0000256" key="8">
    <source>
        <dbReference type="ARBA" id="ARBA00023242"/>
    </source>
</evidence>
<comment type="caution">
    <text evidence="10">The sequence shown here is derived from an EMBL/GenBank/DDBJ whole genome shotgun (WGS) entry which is preliminary data.</text>
</comment>
<dbReference type="GO" id="GO:0008270">
    <property type="term" value="F:zinc ion binding"/>
    <property type="evidence" value="ECO:0007669"/>
    <property type="project" value="UniProtKB-KW"/>
</dbReference>
<evidence type="ECO:0000256" key="1">
    <source>
        <dbReference type="ARBA" id="ARBA00022723"/>
    </source>
</evidence>
<dbReference type="Proteomes" id="UP000783686">
    <property type="component" value="Unassembled WGS sequence"/>
</dbReference>
<dbReference type="GO" id="GO:0043565">
    <property type="term" value="F:sequence-specific DNA binding"/>
    <property type="evidence" value="ECO:0007669"/>
    <property type="project" value="InterPro"/>
</dbReference>
<dbReference type="SUPFAM" id="SSF57716">
    <property type="entry name" value="Glucocorticoid receptor-like (DNA-binding domain)"/>
    <property type="match status" value="1"/>
</dbReference>
<keyword evidence="4" id="KW-0805">Transcription regulation</keyword>
<dbReference type="PANTHER" id="PTHR46011">
    <property type="entry name" value="NUCLEAR HORMONE RECEPTOR FAMILY MEMBER NHR-86-RELATED"/>
    <property type="match status" value="1"/>
</dbReference>